<proteinExistence type="predicted"/>
<feature type="chain" id="PRO_5016736530" description="Copper chaperone PCu(A)C" evidence="1">
    <location>
        <begin position="21"/>
        <end position="149"/>
    </location>
</feature>
<dbReference type="InterPro" id="IPR007410">
    <property type="entry name" value="LpqE-like"/>
</dbReference>
<accession>A0A367WX59</accession>
<feature type="signal peptide" evidence="1">
    <location>
        <begin position="1"/>
        <end position="20"/>
    </location>
</feature>
<dbReference type="AlphaFoldDB" id="A0A367WX59"/>
<dbReference type="PANTHER" id="PTHR36302:SF1">
    <property type="entry name" value="COPPER CHAPERONE PCU(A)C"/>
    <property type="match status" value="1"/>
</dbReference>
<evidence type="ECO:0000313" key="2">
    <source>
        <dbReference type="EMBL" id="RCK45978.1"/>
    </source>
</evidence>
<dbReference type="Proteomes" id="UP000252517">
    <property type="component" value="Unassembled WGS sequence"/>
</dbReference>
<dbReference type="Pfam" id="PF04314">
    <property type="entry name" value="PCuAC"/>
    <property type="match status" value="1"/>
</dbReference>
<dbReference type="Gene3D" id="2.60.40.1890">
    <property type="entry name" value="PCu(A)C copper chaperone"/>
    <property type="match status" value="1"/>
</dbReference>
<dbReference type="InterPro" id="IPR036182">
    <property type="entry name" value="PCuAC_sf"/>
</dbReference>
<name>A0A367WX59_9PROT</name>
<dbReference type="RefSeq" id="WP_114089484.1">
    <property type="nucleotide sequence ID" value="NZ_JPWH01000015.1"/>
</dbReference>
<dbReference type="EMBL" id="JPWH01000015">
    <property type="protein sequence ID" value="RCK45978.1"/>
    <property type="molecule type" value="Genomic_DNA"/>
</dbReference>
<protein>
    <recommendedName>
        <fullName evidence="4">Copper chaperone PCu(A)C</fullName>
    </recommendedName>
</protein>
<dbReference type="PANTHER" id="PTHR36302">
    <property type="entry name" value="BLR7088 PROTEIN"/>
    <property type="match status" value="1"/>
</dbReference>
<dbReference type="OrthoDB" id="9796962at2"/>
<gene>
    <name evidence="2" type="ORF">TH25_17270</name>
</gene>
<evidence type="ECO:0008006" key="4">
    <source>
        <dbReference type="Google" id="ProtNLM"/>
    </source>
</evidence>
<dbReference type="SUPFAM" id="SSF110087">
    <property type="entry name" value="DR1885-like metal-binding protein"/>
    <property type="match status" value="1"/>
</dbReference>
<reference evidence="2 3" key="1">
    <citation type="submission" date="2014-07" db="EMBL/GenBank/DDBJ databases">
        <title>Draft genome sequence of Thalassospira profundimaris S25-3-2.</title>
        <authorList>
            <person name="Lai Q."/>
            <person name="Shao Z."/>
        </authorList>
    </citation>
    <scope>NUCLEOTIDE SEQUENCE [LARGE SCALE GENOMIC DNA]</scope>
    <source>
        <strain evidence="2 3">S25-3-2</strain>
    </source>
</reference>
<sequence length="149" mass="16066">MRTALLIVAVLTLSPFSAMAEETVRIIEPWARASVLASRPGAAYLTIESARDDRLLSVESPVADRVMIHATENNDDVNRMVHFDALDLPAGKSVVLAPGGTHLMLMGLKERLIEGARVPVTLRFERAGEVTITVPVLGIGARGPTEDIQ</sequence>
<organism evidence="2 3">
    <name type="scientific">Thalassospira profundimaris</name>
    <dbReference type="NCBI Taxonomy" id="502049"/>
    <lineage>
        <taxon>Bacteria</taxon>
        <taxon>Pseudomonadati</taxon>
        <taxon>Pseudomonadota</taxon>
        <taxon>Alphaproteobacteria</taxon>
        <taxon>Rhodospirillales</taxon>
        <taxon>Thalassospiraceae</taxon>
        <taxon>Thalassospira</taxon>
    </lineage>
</organism>
<evidence type="ECO:0000256" key="1">
    <source>
        <dbReference type="SAM" id="SignalP"/>
    </source>
</evidence>
<comment type="caution">
    <text evidence="2">The sequence shown here is derived from an EMBL/GenBank/DDBJ whole genome shotgun (WGS) entry which is preliminary data.</text>
</comment>
<dbReference type="InterPro" id="IPR058248">
    <property type="entry name" value="Lxx211020-like"/>
</dbReference>
<evidence type="ECO:0000313" key="3">
    <source>
        <dbReference type="Proteomes" id="UP000252517"/>
    </source>
</evidence>
<keyword evidence="1" id="KW-0732">Signal</keyword>